<comment type="caution">
    <text evidence="9">The sequence shown here is derived from an EMBL/GenBank/DDBJ whole genome shotgun (WGS) entry which is preliminary data.</text>
</comment>
<dbReference type="GO" id="GO:0046983">
    <property type="term" value="F:protein dimerization activity"/>
    <property type="evidence" value="ECO:0007669"/>
    <property type="project" value="InterPro"/>
</dbReference>
<gene>
    <name evidence="9" type="ORF">RJ641_013537</name>
</gene>
<evidence type="ECO:0000313" key="9">
    <source>
        <dbReference type="EMBL" id="KAK6945993.1"/>
    </source>
</evidence>
<dbReference type="AlphaFoldDB" id="A0AAN8ZT75"/>
<dbReference type="InterPro" id="IPR002912">
    <property type="entry name" value="ACT_dom"/>
</dbReference>
<dbReference type="SUPFAM" id="SSF47459">
    <property type="entry name" value="HLH, helix-loop-helix DNA-binding domain"/>
    <property type="match status" value="1"/>
</dbReference>
<dbReference type="GO" id="GO:0005634">
    <property type="term" value="C:nucleus"/>
    <property type="evidence" value="ECO:0007669"/>
    <property type="project" value="UniProtKB-SubCell"/>
</dbReference>
<dbReference type="InterPro" id="IPR036638">
    <property type="entry name" value="HLH_DNA-bd_sf"/>
</dbReference>
<evidence type="ECO:0000256" key="3">
    <source>
        <dbReference type="ARBA" id="ARBA00023163"/>
    </source>
</evidence>
<evidence type="ECO:0000313" key="10">
    <source>
        <dbReference type="Proteomes" id="UP001370490"/>
    </source>
</evidence>
<feature type="compositionally biased region" description="Polar residues" evidence="6">
    <location>
        <begin position="61"/>
        <end position="85"/>
    </location>
</feature>
<dbReference type="Pfam" id="PF00010">
    <property type="entry name" value="HLH"/>
    <property type="match status" value="1"/>
</dbReference>
<name>A0AAN8ZT75_9MAGN</name>
<evidence type="ECO:0000256" key="4">
    <source>
        <dbReference type="ARBA" id="ARBA00023242"/>
    </source>
</evidence>
<sequence length="266" mass="30174">MEKHKSFKFEYEMKAEPQENLQETFSGESHSSYQSFSPENSTFSYLSPGTGCKSPLKLVKTDSSPSKQANSCNFKTHMTGTKNRSPLNVRDHIVAERKRREKLNQGFIALSQLLPGLKKMDKATVLEGSIKRMKELEERVKTLEEQADRTTIEPMIVLKKSQVSDDDESSSSEEILDDYVENLLPEIEARVSDKDILVNIYCENRKGLAVKIVDEIEKQNLFISNSRIMPFGNAFLTIIVIAQMEEGFSMGVKDLVKNLKKAIINL</sequence>
<keyword evidence="3" id="KW-0804">Transcription</keyword>
<dbReference type="Proteomes" id="UP001370490">
    <property type="component" value="Unassembled WGS sequence"/>
</dbReference>
<evidence type="ECO:0000256" key="5">
    <source>
        <dbReference type="SAM" id="Coils"/>
    </source>
</evidence>
<proteinExistence type="predicted"/>
<feature type="domain" description="ACT" evidence="8">
    <location>
        <begin position="197"/>
        <end position="266"/>
    </location>
</feature>
<reference evidence="9 10" key="1">
    <citation type="submission" date="2023-12" db="EMBL/GenBank/DDBJ databases">
        <title>A high-quality genome assembly for Dillenia turbinata (Dilleniales).</title>
        <authorList>
            <person name="Chanderbali A."/>
        </authorList>
    </citation>
    <scope>NUCLEOTIDE SEQUENCE [LARGE SCALE GENOMIC DNA]</scope>
    <source>
        <strain evidence="9">LSX21</strain>
        <tissue evidence="9">Leaf</tissue>
    </source>
</reference>
<keyword evidence="10" id="KW-1185">Reference proteome</keyword>
<keyword evidence="4" id="KW-0539">Nucleus</keyword>
<dbReference type="Gene3D" id="4.10.280.10">
    <property type="entry name" value="Helix-loop-helix DNA-binding domain"/>
    <property type="match status" value="1"/>
</dbReference>
<dbReference type="PROSITE" id="PS50888">
    <property type="entry name" value="BHLH"/>
    <property type="match status" value="1"/>
</dbReference>
<evidence type="ECO:0000256" key="1">
    <source>
        <dbReference type="ARBA" id="ARBA00004123"/>
    </source>
</evidence>
<protein>
    <submittedName>
        <fullName evidence="9">Myc-type, basic helix-loop-helix (BHLH) domain</fullName>
    </submittedName>
</protein>
<dbReference type="PROSITE" id="PS51671">
    <property type="entry name" value="ACT"/>
    <property type="match status" value="1"/>
</dbReference>
<organism evidence="9 10">
    <name type="scientific">Dillenia turbinata</name>
    <dbReference type="NCBI Taxonomy" id="194707"/>
    <lineage>
        <taxon>Eukaryota</taxon>
        <taxon>Viridiplantae</taxon>
        <taxon>Streptophyta</taxon>
        <taxon>Embryophyta</taxon>
        <taxon>Tracheophyta</taxon>
        <taxon>Spermatophyta</taxon>
        <taxon>Magnoliopsida</taxon>
        <taxon>eudicotyledons</taxon>
        <taxon>Gunneridae</taxon>
        <taxon>Pentapetalae</taxon>
        <taxon>Dilleniales</taxon>
        <taxon>Dilleniaceae</taxon>
        <taxon>Dillenia</taxon>
    </lineage>
</organism>
<dbReference type="GO" id="GO:0080090">
    <property type="term" value="P:regulation of primary metabolic process"/>
    <property type="evidence" value="ECO:0007669"/>
    <property type="project" value="UniProtKB-ARBA"/>
</dbReference>
<comment type="subcellular location">
    <subcellularLocation>
        <location evidence="1">Nucleus</location>
    </subcellularLocation>
</comment>
<accession>A0AAN8ZT75</accession>
<dbReference type="PANTHER" id="PTHR45959">
    <property type="entry name" value="BHLH TRANSCRIPTION FACTOR"/>
    <property type="match status" value="1"/>
</dbReference>
<keyword evidence="2" id="KW-0805">Transcription regulation</keyword>
<keyword evidence="5" id="KW-0175">Coiled coil</keyword>
<dbReference type="SMART" id="SM00353">
    <property type="entry name" value="HLH"/>
    <property type="match status" value="1"/>
</dbReference>
<dbReference type="InterPro" id="IPR052610">
    <property type="entry name" value="bHLH_transcription_regulator"/>
</dbReference>
<feature type="region of interest" description="Disordered" evidence="6">
    <location>
        <begin position="1"/>
        <end position="33"/>
    </location>
</feature>
<dbReference type="Pfam" id="PF22754">
    <property type="entry name" value="bHLH-TF_ACT-like_plant"/>
    <property type="match status" value="1"/>
</dbReference>
<evidence type="ECO:0000256" key="2">
    <source>
        <dbReference type="ARBA" id="ARBA00023015"/>
    </source>
</evidence>
<dbReference type="EMBL" id="JBAMMX010000002">
    <property type="protein sequence ID" value="KAK6945993.1"/>
    <property type="molecule type" value="Genomic_DNA"/>
</dbReference>
<evidence type="ECO:0000256" key="6">
    <source>
        <dbReference type="SAM" id="MobiDB-lite"/>
    </source>
</evidence>
<feature type="compositionally biased region" description="Polar residues" evidence="6">
    <location>
        <begin position="19"/>
        <end position="33"/>
    </location>
</feature>
<feature type="domain" description="BHLH" evidence="7">
    <location>
        <begin position="87"/>
        <end position="136"/>
    </location>
</feature>
<evidence type="ECO:0000259" key="7">
    <source>
        <dbReference type="PROSITE" id="PS50888"/>
    </source>
</evidence>
<feature type="compositionally biased region" description="Basic and acidic residues" evidence="6">
    <location>
        <begin position="1"/>
        <end position="17"/>
    </location>
</feature>
<dbReference type="InterPro" id="IPR011598">
    <property type="entry name" value="bHLH_dom"/>
</dbReference>
<dbReference type="InterPro" id="IPR054502">
    <property type="entry name" value="bHLH-TF_ACT-like_plant"/>
</dbReference>
<dbReference type="PANTHER" id="PTHR45959:SF43">
    <property type="entry name" value="BASIC HELIX LOOP HELIX (BHLH) DNA-BINDING FAMILY PROTEIN"/>
    <property type="match status" value="1"/>
</dbReference>
<feature type="coiled-coil region" evidence="5">
    <location>
        <begin position="126"/>
        <end position="153"/>
    </location>
</feature>
<evidence type="ECO:0000259" key="8">
    <source>
        <dbReference type="PROSITE" id="PS51671"/>
    </source>
</evidence>
<feature type="region of interest" description="Disordered" evidence="6">
    <location>
        <begin position="60"/>
        <end position="85"/>
    </location>
</feature>